<feature type="domain" description="T6SS Phospholipase effector Tle1-like catalytic" evidence="2">
    <location>
        <begin position="6"/>
        <end position="131"/>
    </location>
</feature>
<dbReference type="GeneID" id="20666457"/>
<dbReference type="KEGG" id="hir:HETIRDRAFT_114804"/>
<dbReference type="Proteomes" id="UP000030671">
    <property type="component" value="Unassembled WGS sequence"/>
</dbReference>
<dbReference type="Pfam" id="PF09994">
    <property type="entry name" value="T6SS_Tle1-like_cat"/>
    <property type="match status" value="1"/>
</dbReference>
<feature type="compositionally biased region" description="Basic and acidic residues" evidence="1">
    <location>
        <begin position="190"/>
        <end position="201"/>
    </location>
</feature>
<gene>
    <name evidence="3" type="ORF">HETIRDRAFT_114804</name>
</gene>
<feature type="compositionally biased region" description="Basic and acidic residues" evidence="1">
    <location>
        <begin position="139"/>
        <end position="155"/>
    </location>
</feature>
<dbReference type="EMBL" id="KI925455">
    <property type="protein sequence ID" value="ETW86346.1"/>
    <property type="molecule type" value="Genomic_DNA"/>
</dbReference>
<reference evidence="3 4" key="1">
    <citation type="journal article" date="2012" name="New Phytol.">
        <title>Insight into trade-off between wood decay and parasitism from the genome of a fungal forest pathogen.</title>
        <authorList>
            <person name="Olson A."/>
            <person name="Aerts A."/>
            <person name="Asiegbu F."/>
            <person name="Belbahri L."/>
            <person name="Bouzid O."/>
            <person name="Broberg A."/>
            <person name="Canback B."/>
            <person name="Coutinho P.M."/>
            <person name="Cullen D."/>
            <person name="Dalman K."/>
            <person name="Deflorio G."/>
            <person name="van Diepen L.T."/>
            <person name="Dunand C."/>
            <person name="Duplessis S."/>
            <person name="Durling M."/>
            <person name="Gonthier P."/>
            <person name="Grimwood J."/>
            <person name="Fossdal C.G."/>
            <person name="Hansson D."/>
            <person name="Henrissat B."/>
            <person name="Hietala A."/>
            <person name="Himmelstrand K."/>
            <person name="Hoffmeister D."/>
            <person name="Hogberg N."/>
            <person name="James T.Y."/>
            <person name="Karlsson M."/>
            <person name="Kohler A."/>
            <person name="Kues U."/>
            <person name="Lee Y.H."/>
            <person name="Lin Y.C."/>
            <person name="Lind M."/>
            <person name="Lindquist E."/>
            <person name="Lombard V."/>
            <person name="Lucas S."/>
            <person name="Lunden K."/>
            <person name="Morin E."/>
            <person name="Murat C."/>
            <person name="Park J."/>
            <person name="Raffaello T."/>
            <person name="Rouze P."/>
            <person name="Salamov A."/>
            <person name="Schmutz J."/>
            <person name="Solheim H."/>
            <person name="Stahlberg J."/>
            <person name="Velez H."/>
            <person name="de Vries R.P."/>
            <person name="Wiebenga A."/>
            <person name="Woodward S."/>
            <person name="Yakovlev I."/>
            <person name="Garbelotto M."/>
            <person name="Martin F."/>
            <person name="Grigoriev I.V."/>
            <person name="Stenlid J."/>
        </authorList>
    </citation>
    <scope>NUCLEOTIDE SEQUENCE [LARGE SCALE GENOMIC DNA]</scope>
    <source>
        <strain evidence="3 4">TC 32-1</strain>
    </source>
</reference>
<protein>
    <recommendedName>
        <fullName evidence="2">T6SS Phospholipase effector Tle1-like catalytic domain-containing protein</fullName>
    </recommendedName>
</protein>
<name>W4KMT6_HETIT</name>
<dbReference type="InterPro" id="IPR018712">
    <property type="entry name" value="Tle1-like_cat"/>
</dbReference>
<sequence length="341" mass="38218">MDTRKDVVRQVYGKVCELYGGSDDRIYLFGIERGADKVLELVQWIEMFGLICPGQDHLLDEAKIIWKDKNSKRAWAERFKYTHSKQDVRIHFVGTWDSDRQRPEGLRLGDELAKHTVDFYRQVVSINERAVGNIPTPHGIEHRSDEKGRRTDDPPKAFPSEEGLPPYSEGSYRRAASAGERAVDGASAPRRIEHQTDKQGRQTDTPKPAPFEAIHFQEPISGGRDRDCPASFHWLALHAKAAGLRVRLSPPAVAQRFRACLSPREAPAPPPGRKRFADLLPGRSAVNDRRSELSWCAGRSTGSAERLSIPVWCRVDDGKPGMSNGGEVEPSYTVEDIVVSM</sequence>
<dbReference type="HOGENOM" id="CLU_813959_0_0_1"/>
<dbReference type="InParanoid" id="W4KMT6"/>
<organism evidence="3 4">
    <name type="scientific">Heterobasidion irregulare (strain TC 32-1)</name>
    <dbReference type="NCBI Taxonomy" id="747525"/>
    <lineage>
        <taxon>Eukaryota</taxon>
        <taxon>Fungi</taxon>
        <taxon>Dikarya</taxon>
        <taxon>Basidiomycota</taxon>
        <taxon>Agaricomycotina</taxon>
        <taxon>Agaricomycetes</taxon>
        <taxon>Russulales</taxon>
        <taxon>Bondarzewiaceae</taxon>
        <taxon>Heterobasidion</taxon>
        <taxon>Heterobasidion annosum species complex</taxon>
    </lineage>
</organism>
<keyword evidence="4" id="KW-1185">Reference proteome</keyword>
<evidence type="ECO:0000313" key="3">
    <source>
        <dbReference type="EMBL" id="ETW86346.1"/>
    </source>
</evidence>
<evidence type="ECO:0000259" key="2">
    <source>
        <dbReference type="Pfam" id="PF09994"/>
    </source>
</evidence>
<proteinExistence type="predicted"/>
<feature type="region of interest" description="Disordered" evidence="1">
    <location>
        <begin position="131"/>
        <end position="210"/>
    </location>
</feature>
<dbReference type="AlphaFoldDB" id="W4KMT6"/>
<accession>W4KMT6</accession>
<evidence type="ECO:0000256" key="1">
    <source>
        <dbReference type="SAM" id="MobiDB-lite"/>
    </source>
</evidence>
<dbReference type="RefSeq" id="XP_009543091.1">
    <property type="nucleotide sequence ID" value="XM_009544796.1"/>
</dbReference>
<evidence type="ECO:0000313" key="4">
    <source>
        <dbReference type="Proteomes" id="UP000030671"/>
    </source>
</evidence>